<protein>
    <recommendedName>
        <fullName evidence="5">CARDB domain-containing protein</fullName>
    </recommendedName>
</protein>
<dbReference type="InterPro" id="IPR013783">
    <property type="entry name" value="Ig-like_fold"/>
</dbReference>
<accession>A0A410Q9H9</accession>
<dbReference type="OrthoDB" id="1704454at2"/>
<feature type="transmembrane region" description="Helical" evidence="1">
    <location>
        <begin position="649"/>
        <end position="666"/>
    </location>
</feature>
<dbReference type="PANTHER" id="PTHR35902:SF6">
    <property type="entry name" value="CONSERVED WITHIN P. AEROPHILUM"/>
    <property type="match status" value="1"/>
</dbReference>
<dbReference type="KEGG" id="spoa:EQM13_03135"/>
<keyword evidence="1" id="KW-0812">Transmembrane</keyword>
<sequence>MKRFFHVFLAVLLIITQFYAPVSAEIDEDTSKLMPKLSIISDKIPTGDAGSNIDIPITIKNTGYTAKDVVITPEIDSASPFTINDLTFSQSLDKIEGDRTVDVTLKLKIDSLAAEKNYPIKLNFQFTNSYGDPGTYNTVVYVRVINRISPPRLIISKVDIGSESIAPGETVEVGFDIANNGTEEAKDIKFSLEGLSDEGFVMGEGSNTQYIQKIAGGFHGYVKFNLKASSKASRGSHGLDLKFSYKDRQNQAYEDTQKVFINIGGKGGSNSNLSMENIVYPDEGITPEKNFTIGFDLVNHGKLDASNIVVKVESSDPAIVPKTASIKKIIGIAPEGTEHVDFVLSPTKEATAKNYPINITVEYEDELNSGKDDEKYMLTQYVGVYVDKEDSGKEKPKLIIDKYSFSPALVNAGENFVMNLSFFNTNKDKAVRNIKISLSVNDQTKENGSNVFSPVGSSNTFYIDSIAPKGRVEKQITMYTVPTAEAKTYTVTATFEYEDNDGQELTATELVGVPVVQKSKLQTGELTISTEAFVGTPIPISIDFYNTGKVTLYNTMVKLEGDFQTENGNYYLGNFESGGSDSYEGTIIPQATGEVKGALVFSYEDSRGETVEVRKEFALNVQEAPPAPNPDELPPQEKQSKNIFKTVKFWAIVIPIILAIIAIKIWRKKKKEKAMSIDE</sequence>
<evidence type="ECO:0000313" key="4">
    <source>
        <dbReference type="Proteomes" id="UP000287969"/>
    </source>
</evidence>
<gene>
    <name evidence="3" type="ORF">EQM13_03135</name>
</gene>
<dbReference type="Gene3D" id="2.60.40.10">
    <property type="entry name" value="Immunoglobulins"/>
    <property type="match status" value="2"/>
</dbReference>
<dbReference type="AlphaFoldDB" id="A0A410Q9H9"/>
<keyword evidence="2" id="KW-0732">Signal</keyword>
<dbReference type="PANTHER" id="PTHR35902">
    <property type="entry name" value="S-LAYER DOMAIN-LIKE PROTEIN-RELATED"/>
    <property type="match status" value="1"/>
</dbReference>
<feature type="chain" id="PRO_5019569832" description="CARDB domain-containing protein" evidence="2">
    <location>
        <begin position="25"/>
        <end position="679"/>
    </location>
</feature>
<evidence type="ECO:0008006" key="5">
    <source>
        <dbReference type="Google" id="ProtNLM"/>
    </source>
</evidence>
<evidence type="ECO:0000313" key="3">
    <source>
        <dbReference type="EMBL" id="QAT60640.1"/>
    </source>
</evidence>
<keyword evidence="1" id="KW-1133">Transmembrane helix</keyword>
<reference evidence="4" key="1">
    <citation type="submission" date="2019-01" db="EMBL/GenBank/DDBJ databases">
        <title>Draft genomes of a novel of Sporanaerobacter strains.</title>
        <authorList>
            <person name="Ma S."/>
        </authorList>
    </citation>
    <scope>NUCLEOTIDE SEQUENCE [LARGE SCALE GENOMIC DNA]</scope>
    <source>
        <strain evidence="4">NJN-17</strain>
    </source>
</reference>
<keyword evidence="1" id="KW-0472">Membrane</keyword>
<dbReference type="RefSeq" id="WP_128751933.1">
    <property type="nucleotide sequence ID" value="NZ_CP035282.1"/>
</dbReference>
<keyword evidence="4" id="KW-1185">Reference proteome</keyword>
<proteinExistence type="predicted"/>
<evidence type="ECO:0000256" key="2">
    <source>
        <dbReference type="SAM" id="SignalP"/>
    </source>
</evidence>
<dbReference type="Proteomes" id="UP000287969">
    <property type="component" value="Chromosome"/>
</dbReference>
<dbReference type="EMBL" id="CP035282">
    <property type="protein sequence ID" value="QAT60640.1"/>
    <property type="molecule type" value="Genomic_DNA"/>
</dbReference>
<evidence type="ECO:0000256" key="1">
    <source>
        <dbReference type="SAM" id="Phobius"/>
    </source>
</evidence>
<feature type="signal peptide" evidence="2">
    <location>
        <begin position="1"/>
        <end position="24"/>
    </location>
</feature>
<organism evidence="3 4">
    <name type="scientific">Acidilutibacter cellobiosedens</name>
    <dbReference type="NCBI Taxonomy" id="2507161"/>
    <lineage>
        <taxon>Bacteria</taxon>
        <taxon>Bacillati</taxon>
        <taxon>Bacillota</taxon>
        <taxon>Tissierellia</taxon>
        <taxon>Tissierellales</taxon>
        <taxon>Acidilutibacteraceae</taxon>
        <taxon>Acidilutibacter</taxon>
    </lineage>
</organism>
<name>A0A410Q9H9_9FIRM</name>